<gene>
    <name evidence="1" type="ORF">CCHR01_16246</name>
</gene>
<accession>A0AAD9EB07</accession>
<comment type="caution">
    <text evidence="1">The sequence shown here is derived from an EMBL/GenBank/DDBJ whole genome shotgun (WGS) entry which is preliminary data.</text>
</comment>
<dbReference type="Proteomes" id="UP001243330">
    <property type="component" value="Unassembled WGS sequence"/>
</dbReference>
<evidence type="ECO:0000313" key="1">
    <source>
        <dbReference type="EMBL" id="KAK1841127.1"/>
    </source>
</evidence>
<dbReference type="EMBL" id="JAQOWY010000504">
    <property type="protein sequence ID" value="KAK1841127.1"/>
    <property type="molecule type" value="Genomic_DNA"/>
</dbReference>
<evidence type="ECO:0000313" key="2">
    <source>
        <dbReference type="Proteomes" id="UP001243330"/>
    </source>
</evidence>
<keyword evidence="2" id="KW-1185">Reference proteome</keyword>
<protein>
    <submittedName>
        <fullName evidence="1">Uncharacterized protein</fullName>
    </submittedName>
</protein>
<proteinExistence type="predicted"/>
<dbReference type="AlphaFoldDB" id="A0AAD9EB07"/>
<name>A0AAD9EB07_9PEZI</name>
<organism evidence="1 2">
    <name type="scientific">Colletotrichum chrysophilum</name>
    <dbReference type="NCBI Taxonomy" id="1836956"/>
    <lineage>
        <taxon>Eukaryota</taxon>
        <taxon>Fungi</taxon>
        <taxon>Dikarya</taxon>
        <taxon>Ascomycota</taxon>
        <taxon>Pezizomycotina</taxon>
        <taxon>Sordariomycetes</taxon>
        <taxon>Hypocreomycetidae</taxon>
        <taxon>Glomerellales</taxon>
        <taxon>Glomerellaceae</taxon>
        <taxon>Colletotrichum</taxon>
        <taxon>Colletotrichum gloeosporioides species complex</taxon>
    </lineage>
</organism>
<sequence length="128" mass="14195">MAKGLVQGPTFYESNVRLTGHGLDIRTVRSRIGLLFTRCPADRSLTNVEIAFSPRSFEEPMVIDRDVLREAKMMYAGLLRWVSAASGTDETPPLEDFLGVAGGEAGNDSVDKELWTVMRMYELNVEGP</sequence>
<reference evidence="1" key="1">
    <citation type="submission" date="2023-01" db="EMBL/GenBank/DDBJ databases">
        <title>Colletotrichum chrysophilum M932 genome sequence.</title>
        <authorList>
            <person name="Baroncelli R."/>
        </authorList>
    </citation>
    <scope>NUCLEOTIDE SEQUENCE</scope>
    <source>
        <strain evidence="1">M932</strain>
    </source>
</reference>